<evidence type="ECO:0000256" key="3">
    <source>
        <dbReference type="ARBA" id="ARBA00023136"/>
    </source>
</evidence>
<dbReference type="InterPro" id="IPR005543">
    <property type="entry name" value="PASTA_dom"/>
</dbReference>
<keyword evidence="2" id="KW-0645">Protease</keyword>
<dbReference type="PANTHER" id="PTHR30627:SF1">
    <property type="entry name" value="PEPTIDOGLYCAN D,D-TRANSPEPTIDASE FTSI"/>
    <property type="match status" value="1"/>
</dbReference>
<dbReference type="Pfam" id="PF03717">
    <property type="entry name" value="PBP_dimer"/>
    <property type="match status" value="1"/>
</dbReference>
<dbReference type="SUPFAM" id="SSF54184">
    <property type="entry name" value="Penicillin-binding protein 2x (pbp-2x), c-terminal domain"/>
    <property type="match status" value="1"/>
</dbReference>
<dbReference type="SUPFAM" id="SSF56519">
    <property type="entry name" value="Penicillin binding protein dimerisation domain"/>
    <property type="match status" value="1"/>
</dbReference>
<keyword evidence="6" id="KW-1185">Reference proteome</keyword>
<dbReference type="InterPro" id="IPR001460">
    <property type="entry name" value="PCN-bd_Tpept"/>
</dbReference>
<dbReference type="AlphaFoldDB" id="A0AAE3XRA8"/>
<dbReference type="Gene3D" id="3.40.710.10">
    <property type="entry name" value="DD-peptidase/beta-lactamase superfamily"/>
    <property type="match status" value="1"/>
</dbReference>
<feature type="domain" description="PASTA" evidence="4">
    <location>
        <begin position="640"/>
        <end position="699"/>
    </location>
</feature>
<gene>
    <name evidence="5" type="ORF">HNQ88_004313</name>
</gene>
<protein>
    <submittedName>
        <fullName evidence="5">Cell division protein FtsI (Penicillin-binding protein 3)</fullName>
    </submittedName>
</protein>
<dbReference type="GO" id="GO:0004180">
    <property type="term" value="F:carboxypeptidase activity"/>
    <property type="evidence" value="ECO:0007669"/>
    <property type="project" value="UniProtKB-KW"/>
</dbReference>
<dbReference type="PROSITE" id="PS51178">
    <property type="entry name" value="PASTA"/>
    <property type="match status" value="1"/>
</dbReference>
<keyword evidence="3" id="KW-0472">Membrane</keyword>
<evidence type="ECO:0000256" key="2">
    <source>
        <dbReference type="ARBA" id="ARBA00022645"/>
    </source>
</evidence>
<dbReference type="InterPro" id="IPR012338">
    <property type="entry name" value="Beta-lactam/transpept-like"/>
</dbReference>
<evidence type="ECO:0000313" key="6">
    <source>
        <dbReference type="Proteomes" id="UP001185092"/>
    </source>
</evidence>
<comment type="caution">
    <text evidence="5">The sequence shown here is derived from an EMBL/GenBank/DDBJ whole genome shotgun (WGS) entry which is preliminary data.</text>
</comment>
<dbReference type="InterPro" id="IPR036138">
    <property type="entry name" value="PBP_dimer_sf"/>
</dbReference>
<organism evidence="5 6">
    <name type="scientific">Aureibacter tunicatorum</name>
    <dbReference type="NCBI Taxonomy" id="866807"/>
    <lineage>
        <taxon>Bacteria</taxon>
        <taxon>Pseudomonadati</taxon>
        <taxon>Bacteroidota</taxon>
        <taxon>Cytophagia</taxon>
        <taxon>Cytophagales</taxon>
        <taxon>Persicobacteraceae</taxon>
        <taxon>Aureibacter</taxon>
    </lineage>
</organism>
<dbReference type="EMBL" id="JAVDQD010000007">
    <property type="protein sequence ID" value="MDR6241235.1"/>
    <property type="molecule type" value="Genomic_DNA"/>
</dbReference>
<keyword evidence="5" id="KW-0131">Cell cycle</keyword>
<evidence type="ECO:0000256" key="1">
    <source>
        <dbReference type="ARBA" id="ARBA00004370"/>
    </source>
</evidence>
<dbReference type="GO" id="GO:0051301">
    <property type="term" value="P:cell division"/>
    <property type="evidence" value="ECO:0007669"/>
    <property type="project" value="UniProtKB-KW"/>
</dbReference>
<proteinExistence type="predicted"/>
<dbReference type="GO" id="GO:0005886">
    <property type="term" value="C:plasma membrane"/>
    <property type="evidence" value="ECO:0007669"/>
    <property type="project" value="TreeGrafter"/>
</dbReference>
<sequence length="702" mass="79048">MNIKKSILFRSRLAFLFVLLFAVALIYRIVAIQFVEGEKWIQKADQIGLKHKELKATRGNIYSDNGSLMATSLPFYKVAFDPTRASDEVYKAGIDTLSDLLSKKFGGKSANGYRRMINDARKNKSQYIVLSRKLIDHLDKKEVQTWPILKEGRMKGGVIFEKVNKRFLPFNDLARRTIGFVNENYNGAGLEYSFNDRLAGENGQALYRKISGGRWRPVHDESEVRPVNGFDIETTIDINLQDVAQSALKSALQSYKADYGCAVVMEVKTGEIKAMTNLSYDEESDYYYENYNFAVGAQGLTEPGSTFKLASMIALFEESNLDIDDKVQTGDGEYEFYDKIMRDHKPGGYGELTVKDAFAKSSNIAISKLVNDQFGLTPERFINYIKDMGLLEPLGFQMVGEGVPYIKSPDDKTWSGVTLPWMSIGYELKLTPLHVLAFYNAVANNGRMVRPMIVKRVFETNREIQTYKTEVIKKKICSDATLSKVRELLVEVVETGTAKNIKNDYYKIAGKTGTAQKVINRKYTKKYYTSFAGFFPAESPKYSCIVVIDKPTGGQQYGSDAAAPVFKEIADKIYSTDLNLHKAGLETQSSQGSFPVIKKGLGEDLKFLCNELGISNHMKTDDEWVKTRVNNNAVEWVSNRNAMNRVPDVRGMTLKDAMYLLENAGLRVVYKGTGRVETQSIVPGDKIKIGTQIFLKLKFNDT</sequence>
<dbReference type="Gene3D" id="3.30.450.330">
    <property type="match status" value="1"/>
</dbReference>
<dbReference type="PANTHER" id="PTHR30627">
    <property type="entry name" value="PEPTIDOGLYCAN D,D-TRANSPEPTIDASE"/>
    <property type="match status" value="1"/>
</dbReference>
<reference evidence="5" key="1">
    <citation type="submission" date="2023-07" db="EMBL/GenBank/DDBJ databases">
        <title>Genomic Encyclopedia of Type Strains, Phase IV (KMG-IV): sequencing the most valuable type-strain genomes for metagenomic binning, comparative biology and taxonomic classification.</title>
        <authorList>
            <person name="Goeker M."/>
        </authorList>
    </citation>
    <scope>NUCLEOTIDE SEQUENCE</scope>
    <source>
        <strain evidence="5">DSM 26174</strain>
    </source>
</reference>
<dbReference type="Pfam" id="PF00905">
    <property type="entry name" value="Transpeptidase"/>
    <property type="match status" value="1"/>
</dbReference>
<dbReference type="InterPro" id="IPR005311">
    <property type="entry name" value="PBP_dimer"/>
</dbReference>
<keyword evidence="2" id="KW-0378">Hydrolase</keyword>
<name>A0AAE3XRA8_9BACT</name>
<evidence type="ECO:0000313" key="5">
    <source>
        <dbReference type="EMBL" id="MDR6241235.1"/>
    </source>
</evidence>
<dbReference type="InterPro" id="IPR050515">
    <property type="entry name" value="Beta-lactam/transpept"/>
</dbReference>
<dbReference type="Gene3D" id="3.90.1310.10">
    <property type="entry name" value="Penicillin-binding protein 2a (Domain 2)"/>
    <property type="match status" value="1"/>
</dbReference>
<dbReference type="SMART" id="SM00740">
    <property type="entry name" value="PASTA"/>
    <property type="match status" value="1"/>
</dbReference>
<dbReference type="Pfam" id="PF03793">
    <property type="entry name" value="PASTA"/>
    <property type="match status" value="1"/>
</dbReference>
<dbReference type="Proteomes" id="UP001185092">
    <property type="component" value="Unassembled WGS sequence"/>
</dbReference>
<accession>A0AAE3XRA8</accession>
<comment type="subcellular location">
    <subcellularLocation>
        <location evidence="1">Membrane</location>
    </subcellularLocation>
</comment>
<keyword evidence="2" id="KW-0121">Carboxypeptidase</keyword>
<dbReference type="Gene3D" id="3.30.10.20">
    <property type="match status" value="1"/>
</dbReference>
<dbReference type="GO" id="GO:0008658">
    <property type="term" value="F:penicillin binding"/>
    <property type="evidence" value="ECO:0007669"/>
    <property type="project" value="InterPro"/>
</dbReference>
<dbReference type="CDD" id="cd06575">
    <property type="entry name" value="PASTA_Pbp2x-like_2"/>
    <property type="match status" value="1"/>
</dbReference>
<evidence type="ECO:0000259" key="4">
    <source>
        <dbReference type="PROSITE" id="PS51178"/>
    </source>
</evidence>
<dbReference type="RefSeq" id="WP_309941837.1">
    <property type="nucleotide sequence ID" value="NZ_AP025305.1"/>
</dbReference>
<keyword evidence="5" id="KW-0132">Cell division</keyword>
<dbReference type="SUPFAM" id="SSF56601">
    <property type="entry name" value="beta-lactamase/transpeptidase-like"/>
    <property type="match status" value="1"/>
</dbReference>
<dbReference type="GO" id="GO:0071555">
    <property type="term" value="P:cell wall organization"/>
    <property type="evidence" value="ECO:0007669"/>
    <property type="project" value="TreeGrafter"/>
</dbReference>